<organism evidence="1 2">
    <name type="scientific">Plasmodium vivax</name>
    <name type="common">malaria parasite P. vivax</name>
    <dbReference type="NCBI Taxonomy" id="5855"/>
    <lineage>
        <taxon>Eukaryota</taxon>
        <taxon>Sar</taxon>
        <taxon>Alveolata</taxon>
        <taxon>Apicomplexa</taxon>
        <taxon>Aconoidasida</taxon>
        <taxon>Haemosporida</taxon>
        <taxon>Plasmodiidae</taxon>
        <taxon>Plasmodium</taxon>
        <taxon>Plasmodium (Plasmodium)</taxon>
    </lineage>
</organism>
<reference evidence="1 2" key="1">
    <citation type="submission" date="2016-07" db="EMBL/GenBank/DDBJ databases">
        <authorList>
            <consortium name="Pathogen Informatics"/>
        </authorList>
    </citation>
    <scope>NUCLEOTIDE SEQUENCE [LARGE SCALE GENOMIC DNA]</scope>
</reference>
<name>A0A1G4E8E3_PLAVI</name>
<dbReference type="VEuPathDB" id="PlasmoDB:PVP01_0007760"/>
<dbReference type="AlphaFoldDB" id="A0A1G4E8E3"/>
<dbReference type="InterPro" id="IPR008780">
    <property type="entry name" value="Plasmodium_Vir"/>
</dbReference>
<proteinExistence type="predicted"/>
<dbReference type="Proteomes" id="UP000305196">
    <property type="component" value="Unassembled WGS sequence"/>
</dbReference>
<sequence>MSLSLDDLAKIEVYKGNAKYEKLFHELDNACNEEKDDNYCKDSYQHSKINKSFIPQLRKIFYILKRTKLQNDIYIKGMNLGSYDPCLYYKYWFYYKIINSNLKTDDIEVLMYIWNENIRGIYRNIWEKWCKFYAKSLDDVKIMKLLYDHIFIFKDENNNPNLIEKIKKCEFCNHLKEYIKQIFGDKTITCSDLSPYAICMEYNNHLKEFFKLDEINNLSCEGSENDSHYPSQVNSHEQVIEEGKTNMEDGATELQISEKNSPAITQPEKAQNNNLSTNNTIIGTSILGVSSFLFLLYKFTSLGSLIRRRKKGINGVMKKYQEGNTDVLLLQNSEGTNINYDNNQYNLAYTPV</sequence>
<dbReference type="EMBL" id="FLYI01000489">
    <property type="protein sequence ID" value="SCA60768.1"/>
    <property type="molecule type" value="Genomic_DNA"/>
</dbReference>
<evidence type="ECO:0000313" key="1">
    <source>
        <dbReference type="EMBL" id="SCA60768.1"/>
    </source>
</evidence>
<gene>
    <name evidence="1" type="ORF">PVC01_000115800</name>
</gene>
<accession>A0A1G4E8E3</accession>
<dbReference type="VEuPathDB" id="PlasmoDB:PVW1_050043400"/>
<protein>
    <submittedName>
        <fullName evidence="1">VIR protein</fullName>
    </submittedName>
</protein>
<dbReference type="Pfam" id="PF05795">
    <property type="entry name" value="Plasmodium_Vir"/>
    <property type="match status" value="1"/>
</dbReference>
<evidence type="ECO:0000313" key="2">
    <source>
        <dbReference type="Proteomes" id="UP000305196"/>
    </source>
</evidence>
<dbReference type="VEuPathDB" id="PlasmoDB:PVPAM_110066500"/>